<gene>
    <name evidence="2" type="ORF">FALBO_13783</name>
</gene>
<evidence type="ECO:0000313" key="3">
    <source>
        <dbReference type="Proteomes" id="UP000554235"/>
    </source>
</evidence>
<reference evidence="2 3" key="1">
    <citation type="submission" date="2020-01" db="EMBL/GenBank/DDBJ databases">
        <title>Identification and distribution of gene clusters putatively required for synthesis of sphingolipid metabolism inhibitors in phylogenetically diverse species of the filamentous fungus Fusarium.</title>
        <authorList>
            <person name="Kim H.-S."/>
            <person name="Busman M."/>
            <person name="Brown D.W."/>
            <person name="Divon H."/>
            <person name="Uhlig S."/>
            <person name="Proctor R.H."/>
        </authorList>
    </citation>
    <scope>NUCLEOTIDE SEQUENCE [LARGE SCALE GENOMIC DNA]</scope>
    <source>
        <strain evidence="2 3">NRRL 20459</strain>
    </source>
</reference>
<feature type="region of interest" description="Disordered" evidence="1">
    <location>
        <begin position="85"/>
        <end position="108"/>
    </location>
</feature>
<dbReference type="AlphaFoldDB" id="A0A8H4KZA5"/>
<dbReference type="EMBL" id="JAADYS010002170">
    <property type="protein sequence ID" value="KAF4459456.1"/>
    <property type="molecule type" value="Genomic_DNA"/>
</dbReference>
<dbReference type="Proteomes" id="UP000554235">
    <property type="component" value="Unassembled WGS sequence"/>
</dbReference>
<accession>A0A8H4KZA5</accession>
<sequence>MLNVLFTPQPGCASSCSLARLGRLLQQASASAPSAQLHPVTAWAGTREVGSPPPTFGNAGASDGLCSSTFQPPFPIPRLHRQTIARVSSSAHSSAPAASVPEKRETPTDTLVAFRSRAIFRPPRISPGRLFVTPYQTHFEPPASF</sequence>
<name>A0A8H4KZA5_9HYPO</name>
<proteinExistence type="predicted"/>
<protein>
    <submittedName>
        <fullName evidence="2">Uncharacterized protein</fullName>
    </submittedName>
</protein>
<comment type="caution">
    <text evidence="2">The sequence shown here is derived from an EMBL/GenBank/DDBJ whole genome shotgun (WGS) entry which is preliminary data.</text>
</comment>
<organism evidence="2 3">
    <name type="scientific">Fusarium albosuccineum</name>
    <dbReference type="NCBI Taxonomy" id="1237068"/>
    <lineage>
        <taxon>Eukaryota</taxon>
        <taxon>Fungi</taxon>
        <taxon>Dikarya</taxon>
        <taxon>Ascomycota</taxon>
        <taxon>Pezizomycotina</taxon>
        <taxon>Sordariomycetes</taxon>
        <taxon>Hypocreomycetidae</taxon>
        <taxon>Hypocreales</taxon>
        <taxon>Nectriaceae</taxon>
        <taxon>Fusarium</taxon>
        <taxon>Fusarium decemcellulare species complex</taxon>
    </lineage>
</organism>
<evidence type="ECO:0000313" key="2">
    <source>
        <dbReference type="EMBL" id="KAF4459456.1"/>
    </source>
</evidence>
<keyword evidence="3" id="KW-1185">Reference proteome</keyword>
<feature type="compositionally biased region" description="Low complexity" evidence="1">
    <location>
        <begin position="88"/>
        <end position="99"/>
    </location>
</feature>
<evidence type="ECO:0000256" key="1">
    <source>
        <dbReference type="SAM" id="MobiDB-lite"/>
    </source>
</evidence>